<accession>A0AAD7MDK6</accession>
<gene>
    <name evidence="2" type="ORF">B0H16DRAFT_1703092</name>
</gene>
<protein>
    <submittedName>
        <fullName evidence="2">Uncharacterized protein</fullName>
    </submittedName>
</protein>
<evidence type="ECO:0000313" key="3">
    <source>
        <dbReference type="Proteomes" id="UP001215598"/>
    </source>
</evidence>
<dbReference type="Proteomes" id="UP001215598">
    <property type="component" value="Unassembled WGS sequence"/>
</dbReference>
<evidence type="ECO:0000313" key="2">
    <source>
        <dbReference type="EMBL" id="KAJ7712213.1"/>
    </source>
</evidence>
<sequence>MRPHFDLHIEDRAGVLNTHRYFVPPVLSNGVAGPTPTGRTEQSPGPRQHHRPCARRTAPEEQPIEHEYTNHCSRVSLRKHSRGSRFEAGLDPTSRRELQFFARFWNTRLWTRFRGGPDWVFELELVLARLDCWRDAVVAQGIKTAIIDVLLDVAGAAAGRCADTSNSDNPFFFNDVSNESFIRGYVTVYRIQEVCMDVDLYNGYLARGLFDPDHAIGEPYLKPWTPATGKFKVVKVQMFNAGSSRRYRCILAKPPASWNAATKPTPFKDVSPAEFSTSVFIRTDAEQARCQGALISCSCRAATQGQFSLYVSPFYRSCQDWKPGAAAKTSYTQGDQTDDGCSPFHPSFPCAV</sequence>
<proteinExistence type="predicted"/>
<keyword evidence="3" id="KW-1185">Reference proteome</keyword>
<feature type="region of interest" description="Disordered" evidence="1">
    <location>
        <begin position="27"/>
        <end position="66"/>
    </location>
</feature>
<dbReference type="EMBL" id="JARKIB010000374">
    <property type="protein sequence ID" value="KAJ7712213.1"/>
    <property type="molecule type" value="Genomic_DNA"/>
</dbReference>
<feature type="compositionally biased region" description="Basic and acidic residues" evidence="1">
    <location>
        <begin position="57"/>
        <end position="66"/>
    </location>
</feature>
<name>A0AAD7MDK6_9AGAR</name>
<evidence type="ECO:0000256" key="1">
    <source>
        <dbReference type="SAM" id="MobiDB-lite"/>
    </source>
</evidence>
<reference evidence="2" key="1">
    <citation type="submission" date="2023-03" db="EMBL/GenBank/DDBJ databases">
        <title>Massive genome expansion in bonnet fungi (Mycena s.s.) driven by repeated elements and novel gene families across ecological guilds.</title>
        <authorList>
            <consortium name="Lawrence Berkeley National Laboratory"/>
            <person name="Harder C.B."/>
            <person name="Miyauchi S."/>
            <person name="Viragh M."/>
            <person name="Kuo A."/>
            <person name="Thoen E."/>
            <person name="Andreopoulos B."/>
            <person name="Lu D."/>
            <person name="Skrede I."/>
            <person name="Drula E."/>
            <person name="Henrissat B."/>
            <person name="Morin E."/>
            <person name="Kohler A."/>
            <person name="Barry K."/>
            <person name="LaButti K."/>
            <person name="Morin E."/>
            <person name="Salamov A."/>
            <person name="Lipzen A."/>
            <person name="Mereny Z."/>
            <person name="Hegedus B."/>
            <person name="Baldrian P."/>
            <person name="Stursova M."/>
            <person name="Weitz H."/>
            <person name="Taylor A."/>
            <person name="Grigoriev I.V."/>
            <person name="Nagy L.G."/>
            <person name="Martin F."/>
            <person name="Kauserud H."/>
        </authorList>
    </citation>
    <scope>NUCLEOTIDE SEQUENCE</scope>
    <source>
        <strain evidence="2">CBHHK182m</strain>
    </source>
</reference>
<comment type="caution">
    <text evidence="2">The sequence shown here is derived from an EMBL/GenBank/DDBJ whole genome shotgun (WGS) entry which is preliminary data.</text>
</comment>
<organism evidence="2 3">
    <name type="scientific">Mycena metata</name>
    <dbReference type="NCBI Taxonomy" id="1033252"/>
    <lineage>
        <taxon>Eukaryota</taxon>
        <taxon>Fungi</taxon>
        <taxon>Dikarya</taxon>
        <taxon>Basidiomycota</taxon>
        <taxon>Agaricomycotina</taxon>
        <taxon>Agaricomycetes</taxon>
        <taxon>Agaricomycetidae</taxon>
        <taxon>Agaricales</taxon>
        <taxon>Marasmiineae</taxon>
        <taxon>Mycenaceae</taxon>
        <taxon>Mycena</taxon>
    </lineage>
</organism>
<dbReference type="AlphaFoldDB" id="A0AAD7MDK6"/>